<evidence type="ECO:0000313" key="3">
    <source>
        <dbReference type="Proteomes" id="UP001307889"/>
    </source>
</evidence>
<organism evidence="2 3">
    <name type="scientific">Nesidiocoris tenuis</name>
    <dbReference type="NCBI Taxonomy" id="355587"/>
    <lineage>
        <taxon>Eukaryota</taxon>
        <taxon>Metazoa</taxon>
        <taxon>Ecdysozoa</taxon>
        <taxon>Arthropoda</taxon>
        <taxon>Hexapoda</taxon>
        <taxon>Insecta</taxon>
        <taxon>Pterygota</taxon>
        <taxon>Neoptera</taxon>
        <taxon>Paraneoptera</taxon>
        <taxon>Hemiptera</taxon>
        <taxon>Heteroptera</taxon>
        <taxon>Panheteroptera</taxon>
        <taxon>Cimicomorpha</taxon>
        <taxon>Miridae</taxon>
        <taxon>Dicyphina</taxon>
        <taxon>Nesidiocoris</taxon>
    </lineage>
</organism>
<protein>
    <submittedName>
        <fullName evidence="2">Uncharacterized protein</fullName>
    </submittedName>
</protein>
<keyword evidence="3" id="KW-1185">Reference proteome</keyword>
<dbReference type="Proteomes" id="UP001307889">
    <property type="component" value="Chromosome 2"/>
</dbReference>
<sequence length="128" mass="14390">MHILPSKLLHYAVLGWGEAPSREIQCRSHCLREELERMSCLQKAHASRPRLVPAVCHVFAASEVTAHRSPASRAHLPPHPRNFPAHPHPRDFPAHPHSHPAYPHFHSSLLQPSVFFPILSTCVSDDCV</sequence>
<reference evidence="2 3" key="1">
    <citation type="submission" date="2023-09" db="EMBL/GenBank/DDBJ databases">
        <title>Nesidiocoris tenuis whole genome shotgun sequence.</title>
        <authorList>
            <person name="Shibata T."/>
            <person name="Shimoda M."/>
            <person name="Kobayashi T."/>
            <person name="Uehara T."/>
        </authorList>
    </citation>
    <scope>NUCLEOTIDE SEQUENCE [LARGE SCALE GENOMIC DNA]</scope>
    <source>
        <strain evidence="2 3">Japan</strain>
    </source>
</reference>
<feature type="region of interest" description="Disordered" evidence="1">
    <location>
        <begin position="69"/>
        <end position="95"/>
    </location>
</feature>
<evidence type="ECO:0000256" key="1">
    <source>
        <dbReference type="SAM" id="MobiDB-lite"/>
    </source>
</evidence>
<name>A0ABN7AC40_9HEMI</name>
<proteinExistence type="predicted"/>
<accession>A0ABN7AC40</accession>
<evidence type="ECO:0000313" key="2">
    <source>
        <dbReference type="EMBL" id="BES89825.1"/>
    </source>
</evidence>
<dbReference type="EMBL" id="AP028910">
    <property type="protein sequence ID" value="BES89825.1"/>
    <property type="molecule type" value="Genomic_DNA"/>
</dbReference>
<gene>
    <name evidence="2" type="ORF">NTJ_02633</name>
</gene>